<evidence type="ECO:0000259" key="9">
    <source>
        <dbReference type="Pfam" id="PF06148"/>
    </source>
</evidence>
<evidence type="ECO:0000313" key="12">
    <source>
        <dbReference type="Proteomes" id="UP001216638"/>
    </source>
</evidence>
<dbReference type="InterPro" id="IPR024603">
    <property type="entry name" value="COG_complex_COG2_C"/>
</dbReference>
<dbReference type="GO" id="GO:0017119">
    <property type="term" value="C:Golgi transport complex"/>
    <property type="evidence" value="ECO:0007669"/>
    <property type="project" value="TreeGrafter"/>
</dbReference>
<evidence type="ECO:0000256" key="2">
    <source>
        <dbReference type="ARBA" id="ARBA00007603"/>
    </source>
</evidence>
<comment type="subcellular location">
    <subcellularLocation>
        <location evidence="1">Golgi apparatus membrane</location>
        <topology evidence="1">Peripheral membrane protein</topology>
    </subcellularLocation>
</comment>
<evidence type="ECO:0000256" key="5">
    <source>
        <dbReference type="ARBA" id="ARBA00022927"/>
    </source>
</evidence>
<keyword evidence="5" id="KW-0653">Protein transport</keyword>
<dbReference type="EMBL" id="CP119951">
    <property type="protein sequence ID" value="WFC94742.1"/>
    <property type="molecule type" value="Genomic_DNA"/>
</dbReference>
<dbReference type="GO" id="GO:0006891">
    <property type="term" value="P:intra-Golgi vesicle-mediated transport"/>
    <property type="evidence" value="ECO:0007669"/>
    <property type="project" value="TreeGrafter"/>
</dbReference>
<accession>A0AAF0IN97</accession>
<evidence type="ECO:0000256" key="4">
    <source>
        <dbReference type="ARBA" id="ARBA00022448"/>
    </source>
</evidence>
<dbReference type="GO" id="GO:0000139">
    <property type="term" value="C:Golgi membrane"/>
    <property type="evidence" value="ECO:0007669"/>
    <property type="project" value="UniProtKB-SubCell"/>
</dbReference>
<keyword evidence="7" id="KW-0472">Membrane</keyword>
<dbReference type="GO" id="GO:0007030">
    <property type="term" value="P:Golgi organization"/>
    <property type="evidence" value="ECO:0007669"/>
    <property type="project" value="InterPro"/>
</dbReference>
<dbReference type="Proteomes" id="UP001216638">
    <property type="component" value="Chromosome 1"/>
</dbReference>
<reference evidence="11" key="1">
    <citation type="submission" date="2023-03" db="EMBL/GenBank/DDBJ databases">
        <title>Mating type loci evolution in Malassezia.</title>
        <authorList>
            <person name="Coelho M.A."/>
        </authorList>
    </citation>
    <scope>NUCLEOTIDE SEQUENCE</scope>
    <source>
        <strain evidence="11">CBS 14135</strain>
    </source>
</reference>
<dbReference type="PANTHER" id="PTHR12961">
    <property type="entry name" value="CONSERVED OLIGOMERIC GOLGI COMPLEX COMPONENT 2"/>
    <property type="match status" value="1"/>
</dbReference>
<feature type="domain" description="Conserved oligomeric Golgi complex subunit 2 N-terminal" evidence="9">
    <location>
        <begin position="31"/>
        <end position="94"/>
    </location>
</feature>
<gene>
    <name evidence="11" type="ORF">MBRA1_001376</name>
</gene>
<evidence type="ECO:0000313" key="11">
    <source>
        <dbReference type="EMBL" id="WFC94742.1"/>
    </source>
</evidence>
<dbReference type="InterPro" id="IPR009316">
    <property type="entry name" value="COG2"/>
</dbReference>
<evidence type="ECO:0000256" key="3">
    <source>
        <dbReference type="ARBA" id="ARBA00020977"/>
    </source>
</evidence>
<dbReference type="Pfam" id="PF06148">
    <property type="entry name" value="COG2_N"/>
    <property type="match status" value="1"/>
</dbReference>
<dbReference type="AlphaFoldDB" id="A0AAF0IN97"/>
<evidence type="ECO:0000259" key="10">
    <source>
        <dbReference type="Pfam" id="PF12022"/>
    </source>
</evidence>
<dbReference type="InterPro" id="IPR024602">
    <property type="entry name" value="COG_su2_N"/>
</dbReference>
<protein>
    <recommendedName>
        <fullName evidence="3">Conserved oligomeric Golgi complex subunit 2</fullName>
    </recommendedName>
    <alternativeName>
        <fullName evidence="8">Component of oligomeric Golgi complex 2</fullName>
    </alternativeName>
</protein>
<keyword evidence="6" id="KW-0333">Golgi apparatus</keyword>
<sequence length="754" mass="80037">MDHDAAPAVPALALPAPLAAGDALLSPAAQRTFDIDAFLCSRAYGQDAHSIRQELRAYSQALHARLLEVIHARYRDFVALATQLRGNATQIHSLTEHADVAHAEHALTALRTTLAEIVEQLVAEKQASADARRRKHILRTLLDVDAALQRVPATLDGTRAASIDVGALDAALDAVSLGTWADDAALVAPRVPWHVDRTTHNLRTRLGEALRTYIWADERLAGLDDADAAPLLATLRTRRDAAAQALATHATTLLASALADAAEADLVLALRTFRALRTYDRAALAQIDRACVAPTLTTCIARGAERAPLDPHAHTDDEAALARLTGIEAAPPADNGACPLACVLNGVLDAAAQLARVCAAAESVGGASLDVFNDVFWRRAATLLLDEHGGTLFFVGRPDAFHRNYTLYQQFAARLVTHAPSARARAAWATHDATRALAQRWQLSAFFHLCARETVTRLEAGVRSAAPSAGFAHGALAHLLAAFVAPWRATRHVPALAARQWRLSLHVLSRYATYLDAAAPRDGEVDTPAALAQAAALLADAEAFEARVQRCFDAYLLPKLVPAADDREAAEVVRAALRAALAASLGRAASLAPRVGEAVVGTLQRQCAEPLRHVRAGSAPFRARGAAADAPSAYVAEVLHPLHTLLADAQVQRVDAAVRAAWARAVLDATLARYGAAIDTMTHNLASLRRLKRSTPALHTSADAETDAGVYAQLRTDVAALRAQAAALASDTALDLATDAWAALEARVADARDS</sequence>
<evidence type="ECO:0000256" key="8">
    <source>
        <dbReference type="ARBA" id="ARBA00031344"/>
    </source>
</evidence>
<evidence type="ECO:0000256" key="6">
    <source>
        <dbReference type="ARBA" id="ARBA00023034"/>
    </source>
</evidence>
<proteinExistence type="inferred from homology"/>
<evidence type="ECO:0000256" key="7">
    <source>
        <dbReference type="ARBA" id="ARBA00023136"/>
    </source>
</evidence>
<evidence type="ECO:0000256" key="1">
    <source>
        <dbReference type="ARBA" id="ARBA00004395"/>
    </source>
</evidence>
<name>A0AAF0IN97_9BASI</name>
<organism evidence="11 12">
    <name type="scientific">Malassezia brasiliensis</name>
    <dbReference type="NCBI Taxonomy" id="1821822"/>
    <lineage>
        <taxon>Eukaryota</taxon>
        <taxon>Fungi</taxon>
        <taxon>Dikarya</taxon>
        <taxon>Basidiomycota</taxon>
        <taxon>Ustilaginomycotina</taxon>
        <taxon>Malasseziomycetes</taxon>
        <taxon>Malasseziales</taxon>
        <taxon>Malasseziaceae</taxon>
        <taxon>Malassezia</taxon>
    </lineage>
</organism>
<keyword evidence="12" id="KW-1185">Reference proteome</keyword>
<feature type="domain" description="COG complex component COG2 C-terminal" evidence="10">
    <location>
        <begin position="439"/>
        <end position="718"/>
    </location>
</feature>
<keyword evidence="4" id="KW-0813">Transport</keyword>
<comment type="similarity">
    <text evidence="2">Belongs to the COG2 family.</text>
</comment>
<dbReference type="Pfam" id="PF12022">
    <property type="entry name" value="COG2_C"/>
    <property type="match status" value="1"/>
</dbReference>
<dbReference type="GO" id="GO:0015031">
    <property type="term" value="P:protein transport"/>
    <property type="evidence" value="ECO:0007669"/>
    <property type="project" value="UniProtKB-KW"/>
</dbReference>
<dbReference type="PANTHER" id="PTHR12961:SF0">
    <property type="entry name" value="CONSERVED OLIGOMERIC GOLGI COMPLEX SUBUNIT 2"/>
    <property type="match status" value="1"/>
</dbReference>